<feature type="compositionally biased region" description="Polar residues" evidence="1">
    <location>
        <begin position="494"/>
        <end position="503"/>
    </location>
</feature>
<feature type="compositionally biased region" description="Low complexity" evidence="1">
    <location>
        <begin position="411"/>
        <end position="433"/>
    </location>
</feature>
<organism evidence="3 4">
    <name type="scientific">Champsocephalus esox</name>
    <name type="common">pike icefish</name>
    <dbReference type="NCBI Taxonomy" id="159716"/>
    <lineage>
        <taxon>Eukaryota</taxon>
        <taxon>Metazoa</taxon>
        <taxon>Chordata</taxon>
        <taxon>Craniata</taxon>
        <taxon>Vertebrata</taxon>
        <taxon>Euteleostomi</taxon>
        <taxon>Actinopterygii</taxon>
        <taxon>Neopterygii</taxon>
        <taxon>Teleostei</taxon>
        <taxon>Neoteleostei</taxon>
        <taxon>Acanthomorphata</taxon>
        <taxon>Eupercaria</taxon>
        <taxon>Perciformes</taxon>
        <taxon>Notothenioidei</taxon>
        <taxon>Channichthyidae</taxon>
        <taxon>Champsocephalus</taxon>
    </lineage>
</organism>
<gene>
    <name evidence="3" type="ORF">CesoFtcFv8_017770</name>
</gene>
<feature type="compositionally biased region" description="Low complexity" evidence="1">
    <location>
        <begin position="454"/>
        <end position="467"/>
    </location>
</feature>
<dbReference type="AlphaFoldDB" id="A0AAN8BK46"/>
<feature type="region of interest" description="Disordered" evidence="1">
    <location>
        <begin position="334"/>
        <end position="375"/>
    </location>
</feature>
<feature type="domain" description="BAR" evidence="2">
    <location>
        <begin position="22"/>
        <end position="292"/>
    </location>
</feature>
<sequence>MDLTRLAVDAGQFINRAVQYTEESLGQAEKTGLNSGLEERLALVEATKTWTDQIISQTEVLLQPNTGARLEDRLYDQLDWSVPPRPRAHEVLGDHMTQAGLEMGSNTPYGTALLRFGETQKRLGETERNLVQSTNIHFLTPLRSFTEGEYRAMQDERKMLVNKRLDLDIAKTRLRKAHEADREGRNLNANPMENDYMAHVSYMFSFLRVKWLKMWAQEISQAEMELGICQSLFNRQTEITGRVVEGIGNTHTNHMRSLTDFVEAQACYFDQCNQHAQELQKQLASIPIVLCSNNWQLAIGDEVTQLSPNNHVANEPVGFDQVTAVPIEVHNEVHNNPDLSQDSWTANPPASTERSTASTVTTQQNNNNNNNLFSDGPATSHCSVVNQALHHVSTANSDSHCTNQIAAFSRTTSAQNTAATAETTNGAARGTTTVPPPSHLPGHESHNGNASARDTATTDDMTKTLTTNGMSAEPQTANEIASKRPTVNAEDVQESSASQDMGQ</sequence>
<dbReference type="GO" id="GO:0005737">
    <property type="term" value="C:cytoplasm"/>
    <property type="evidence" value="ECO:0007669"/>
    <property type="project" value="InterPro"/>
</dbReference>
<keyword evidence="4" id="KW-1185">Reference proteome</keyword>
<dbReference type="InterPro" id="IPR027267">
    <property type="entry name" value="AH/BAR_dom_sf"/>
</dbReference>
<dbReference type="Proteomes" id="UP001335648">
    <property type="component" value="Unassembled WGS sequence"/>
</dbReference>
<evidence type="ECO:0000313" key="3">
    <source>
        <dbReference type="EMBL" id="KAK5886766.1"/>
    </source>
</evidence>
<feature type="compositionally biased region" description="Polar residues" evidence="1">
    <location>
        <begin position="468"/>
        <end position="479"/>
    </location>
</feature>
<protein>
    <recommendedName>
        <fullName evidence="2">BAR domain-containing protein</fullName>
    </recommendedName>
</protein>
<dbReference type="Pfam" id="PF03114">
    <property type="entry name" value="BAR"/>
    <property type="match status" value="1"/>
</dbReference>
<dbReference type="EMBL" id="JAULUE010002059">
    <property type="protein sequence ID" value="KAK5886766.1"/>
    <property type="molecule type" value="Genomic_DNA"/>
</dbReference>
<feature type="region of interest" description="Disordered" evidence="1">
    <location>
        <begin position="411"/>
        <end position="503"/>
    </location>
</feature>
<feature type="compositionally biased region" description="Polar residues" evidence="1">
    <location>
        <begin position="337"/>
        <end position="364"/>
    </location>
</feature>
<dbReference type="SUPFAM" id="SSF103657">
    <property type="entry name" value="BAR/IMD domain-like"/>
    <property type="match status" value="1"/>
</dbReference>
<evidence type="ECO:0000256" key="1">
    <source>
        <dbReference type="SAM" id="MobiDB-lite"/>
    </source>
</evidence>
<dbReference type="PROSITE" id="PS51021">
    <property type="entry name" value="BAR"/>
    <property type="match status" value="1"/>
</dbReference>
<dbReference type="InterPro" id="IPR004148">
    <property type="entry name" value="BAR_dom"/>
</dbReference>
<dbReference type="SMART" id="SM00721">
    <property type="entry name" value="BAR"/>
    <property type="match status" value="1"/>
</dbReference>
<comment type="caution">
    <text evidence="3">The sequence shown here is derived from an EMBL/GenBank/DDBJ whole genome shotgun (WGS) entry which is preliminary data.</text>
</comment>
<name>A0AAN8BK46_9TELE</name>
<reference evidence="3 4" key="1">
    <citation type="journal article" date="2023" name="Mol. Biol. Evol.">
        <title>Genomics of Secondarily Temperate Adaptation in the Only Non-Antarctic Icefish.</title>
        <authorList>
            <person name="Rivera-Colon A.G."/>
            <person name="Rayamajhi N."/>
            <person name="Minhas B.F."/>
            <person name="Madrigal G."/>
            <person name="Bilyk K.T."/>
            <person name="Yoon V."/>
            <person name="Hune M."/>
            <person name="Gregory S."/>
            <person name="Cheng C.H.C."/>
            <person name="Catchen J.M."/>
        </authorList>
    </citation>
    <scope>NUCLEOTIDE SEQUENCE [LARGE SCALE GENOMIC DNA]</scope>
    <source>
        <strain evidence="3">JC2023a</strain>
    </source>
</reference>
<evidence type="ECO:0000259" key="2">
    <source>
        <dbReference type="PROSITE" id="PS51021"/>
    </source>
</evidence>
<evidence type="ECO:0000313" key="4">
    <source>
        <dbReference type="Proteomes" id="UP001335648"/>
    </source>
</evidence>
<proteinExistence type="predicted"/>
<dbReference type="Gene3D" id="1.20.1270.60">
    <property type="entry name" value="Arfaptin homology (AH) domain/BAR domain"/>
    <property type="match status" value="1"/>
</dbReference>
<accession>A0AAN8BK46</accession>